<proteinExistence type="predicted"/>
<evidence type="ECO:0000256" key="1">
    <source>
        <dbReference type="SAM" id="MobiDB-lite"/>
    </source>
</evidence>
<protein>
    <submittedName>
        <fullName evidence="2">Uncharacterized protein</fullName>
    </submittedName>
</protein>
<name>A0A7N2M817_QUELO</name>
<keyword evidence="3" id="KW-1185">Reference proteome</keyword>
<reference evidence="2 3" key="1">
    <citation type="journal article" date="2016" name="G3 (Bethesda)">
        <title>First Draft Assembly and Annotation of the Genome of a California Endemic Oak Quercus lobata Nee (Fagaceae).</title>
        <authorList>
            <person name="Sork V.L."/>
            <person name="Fitz-Gibbon S.T."/>
            <person name="Puiu D."/>
            <person name="Crepeau M."/>
            <person name="Gugger P.F."/>
            <person name="Sherman R."/>
            <person name="Stevens K."/>
            <person name="Langley C.H."/>
            <person name="Pellegrini M."/>
            <person name="Salzberg S.L."/>
        </authorList>
    </citation>
    <scope>NUCLEOTIDE SEQUENCE [LARGE SCALE GENOMIC DNA]</scope>
    <source>
        <strain evidence="3">cv. SW786</strain>
    </source>
</reference>
<sequence>MAVSSAMQSILVRPTLNRVVSNRSTNRVNQFLIPTSYVPHLPRYTSMRVRCMAEEDQQEQPKPVTTSPSPPQPQQTPRPAPKVYLPLTQKILLSLFF</sequence>
<dbReference type="Gramene" id="QL08p012931:mrna">
    <property type="protein sequence ID" value="QL08p012931:mrna"/>
    <property type="gene ID" value="QL08p012931"/>
</dbReference>
<dbReference type="Proteomes" id="UP000594261">
    <property type="component" value="Chromosome 2"/>
</dbReference>
<dbReference type="EnsemblPlants" id="QL08p012931:mrna">
    <property type="protein sequence ID" value="QL08p012931:mrna"/>
    <property type="gene ID" value="QL08p012931"/>
</dbReference>
<feature type="compositionally biased region" description="Pro residues" evidence="1">
    <location>
        <begin position="68"/>
        <end position="80"/>
    </location>
</feature>
<feature type="region of interest" description="Disordered" evidence="1">
    <location>
        <begin position="52"/>
        <end position="82"/>
    </location>
</feature>
<dbReference type="AlphaFoldDB" id="A0A7N2M817"/>
<organism evidence="2 3">
    <name type="scientific">Quercus lobata</name>
    <name type="common">Valley oak</name>
    <dbReference type="NCBI Taxonomy" id="97700"/>
    <lineage>
        <taxon>Eukaryota</taxon>
        <taxon>Viridiplantae</taxon>
        <taxon>Streptophyta</taxon>
        <taxon>Embryophyta</taxon>
        <taxon>Tracheophyta</taxon>
        <taxon>Spermatophyta</taxon>
        <taxon>Magnoliopsida</taxon>
        <taxon>eudicotyledons</taxon>
        <taxon>Gunneridae</taxon>
        <taxon>Pentapetalae</taxon>
        <taxon>rosids</taxon>
        <taxon>fabids</taxon>
        <taxon>Fagales</taxon>
        <taxon>Fagaceae</taxon>
        <taxon>Quercus</taxon>
    </lineage>
</organism>
<accession>A0A7N2M817</accession>
<reference evidence="2" key="2">
    <citation type="submission" date="2021-01" db="UniProtKB">
        <authorList>
            <consortium name="EnsemblPlants"/>
        </authorList>
    </citation>
    <scope>IDENTIFICATION</scope>
</reference>
<dbReference type="InParanoid" id="A0A7N2M817"/>
<dbReference type="Proteomes" id="UP000594261">
    <property type="component" value="Chromosome 8"/>
</dbReference>
<dbReference type="Gramene" id="QL02p074693:mrna">
    <property type="protein sequence ID" value="QL02p074693:mrna"/>
    <property type="gene ID" value="QL02p074693"/>
</dbReference>
<dbReference type="EMBL" id="LRBV02000008">
    <property type="status" value="NOT_ANNOTATED_CDS"/>
    <property type="molecule type" value="Genomic_DNA"/>
</dbReference>
<dbReference type="EnsemblPlants" id="QL02p074693:mrna">
    <property type="protein sequence ID" value="QL02p074693:mrna"/>
    <property type="gene ID" value="QL02p074693"/>
</dbReference>
<evidence type="ECO:0000313" key="3">
    <source>
        <dbReference type="Proteomes" id="UP000594261"/>
    </source>
</evidence>
<evidence type="ECO:0000313" key="2">
    <source>
        <dbReference type="EnsemblPlants" id="QL08p012931:mrna"/>
    </source>
</evidence>